<comment type="similarity">
    <text evidence="2">Belongs to the unc-93 family.</text>
</comment>
<evidence type="ECO:0000313" key="7">
    <source>
        <dbReference type="EMBL" id="CAB3227162.1"/>
    </source>
</evidence>
<dbReference type="GO" id="GO:0005886">
    <property type="term" value="C:plasma membrane"/>
    <property type="evidence" value="ECO:0007669"/>
    <property type="project" value="TreeGrafter"/>
</dbReference>
<keyword evidence="9" id="KW-1185">Reference proteome</keyword>
<dbReference type="GO" id="GO:0015459">
    <property type="term" value="F:potassium channel regulator activity"/>
    <property type="evidence" value="ECO:0007669"/>
    <property type="project" value="TreeGrafter"/>
</dbReference>
<feature type="transmembrane region" description="Helical" evidence="6">
    <location>
        <begin position="303"/>
        <end position="326"/>
    </location>
</feature>
<feature type="transmembrane region" description="Helical" evidence="6">
    <location>
        <begin position="14"/>
        <end position="34"/>
    </location>
</feature>
<dbReference type="PANTHER" id="PTHR19444">
    <property type="entry name" value="UNC-93 RELATED"/>
    <property type="match status" value="1"/>
</dbReference>
<keyword evidence="5 6" id="KW-0472">Membrane</keyword>
<dbReference type="EMBL" id="CADEBD010000276">
    <property type="protein sequence ID" value="CAB3227162.1"/>
    <property type="molecule type" value="Genomic_DNA"/>
</dbReference>
<evidence type="ECO:0000256" key="5">
    <source>
        <dbReference type="ARBA" id="ARBA00023136"/>
    </source>
</evidence>
<gene>
    <name evidence="8" type="ORF">APLA_LOCUS18056</name>
    <name evidence="7" type="ORF">APLA_LOCUS2829</name>
</gene>
<evidence type="ECO:0000256" key="1">
    <source>
        <dbReference type="ARBA" id="ARBA00004141"/>
    </source>
</evidence>
<feature type="transmembrane region" description="Helical" evidence="6">
    <location>
        <begin position="332"/>
        <end position="352"/>
    </location>
</feature>
<keyword evidence="4 6" id="KW-1133">Transmembrane helix</keyword>
<evidence type="ECO:0000256" key="3">
    <source>
        <dbReference type="ARBA" id="ARBA00022692"/>
    </source>
</evidence>
<comment type="caution">
    <text evidence="8">The sequence shown here is derived from an EMBL/GenBank/DDBJ whole genome shotgun (WGS) entry which is preliminary data.</text>
</comment>
<dbReference type="OrthoDB" id="78663at2759"/>
<dbReference type="EMBL" id="CADEBC010000858">
    <property type="protein sequence ID" value="CAB3261659.1"/>
    <property type="molecule type" value="Genomic_DNA"/>
</dbReference>
<feature type="transmembrane region" description="Helical" evidence="6">
    <location>
        <begin position="79"/>
        <end position="100"/>
    </location>
</feature>
<name>A0A8S1BWH0_ARCPL</name>
<sequence length="419" mass="45635">MFEHTFKWNEKWRIMKNVGVITMAFMLHFTAYAGTSNLQSSINAEAGLGTASLAAVYAGVVLSNIFLPAAVIKWLGTKWAVCLSLITYMPFIACQIYPSFYTLVPAGLLLGLGAGPLWCAKCTYLSLYAETHSSLFQIPAGILLQRFLGFFFMILQMSQIFGNLISSVVLSTGNTASVTSINASMIPQICGANFLPDADAAKALPTQPTEKIFMITSVYLACMAGAALIVACFLDSQKSNESCRKGASTKLSGFALLAVTLKHLKEPNQLLILTINVYNGLNLAFFGADFTASFVSCAVGTGFVGYVMMLFGLSNAVCCFMTGYLIKLFGRLPLMLSAMLVHGGIYLTMLLWQPHAGDYYKMFIISALWGFCDSVWTVQINAYYGVLFCGKEEAAFANFRLWEACGFTTRVADYSSVLT</sequence>
<dbReference type="Proteomes" id="UP000494256">
    <property type="component" value="Unassembled WGS sequence"/>
</dbReference>
<evidence type="ECO:0000313" key="9">
    <source>
        <dbReference type="Proteomes" id="UP000494106"/>
    </source>
</evidence>
<evidence type="ECO:0000313" key="10">
    <source>
        <dbReference type="Proteomes" id="UP000494256"/>
    </source>
</evidence>
<dbReference type="AlphaFoldDB" id="A0A8S1BWH0"/>
<feature type="transmembrane region" description="Helical" evidence="6">
    <location>
        <begin position="270"/>
        <end position="291"/>
    </location>
</feature>
<feature type="transmembrane region" description="Helical" evidence="6">
    <location>
        <begin position="106"/>
        <end position="127"/>
    </location>
</feature>
<dbReference type="InterPro" id="IPR010291">
    <property type="entry name" value="Ion_channel_UNC-93"/>
</dbReference>
<dbReference type="GO" id="GO:0006937">
    <property type="term" value="P:regulation of muscle contraction"/>
    <property type="evidence" value="ECO:0007669"/>
    <property type="project" value="TreeGrafter"/>
</dbReference>
<evidence type="ECO:0000256" key="4">
    <source>
        <dbReference type="ARBA" id="ARBA00022989"/>
    </source>
</evidence>
<reference evidence="9 10" key="1">
    <citation type="submission" date="2020-04" db="EMBL/GenBank/DDBJ databases">
        <authorList>
            <person name="Wallbank WR R."/>
            <person name="Pardo Diaz C."/>
            <person name="Kozak K."/>
            <person name="Martin S."/>
            <person name="Jiggins C."/>
            <person name="Moest M."/>
            <person name="Warren A I."/>
            <person name="Byers J.R.P. K."/>
            <person name="Montejo-Kovacevich G."/>
            <person name="Yen C E."/>
        </authorList>
    </citation>
    <scope>NUCLEOTIDE SEQUENCE [LARGE SCALE GENOMIC DNA]</scope>
</reference>
<evidence type="ECO:0000256" key="2">
    <source>
        <dbReference type="ARBA" id="ARBA00009172"/>
    </source>
</evidence>
<accession>A0A8S1BWH0</accession>
<dbReference type="PANTHER" id="PTHR19444:SF50">
    <property type="match status" value="1"/>
</dbReference>
<dbReference type="GO" id="GO:0043266">
    <property type="term" value="P:regulation of potassium ion transport"/>
    <property type="evidence" value="ECO:0007669"/>
    <property type="project" value="TreeGrafter"/>
</dbReference>
<dbReference type="InterPro" id="IPR036259">
    <property type="entry name" value="MFS_trans_sf"/>
</dbReference>
<dbReference type="Pfam" id="PF05978">
    <property type="entry name" value="UNC-93"/>
    <property type="match status" value="1"/>
</dbReference>
<evidence type="ECO:0000313" key="8">
    <source>
        <dbReference type="EMBL" id="CAB3261659.1"/>
    </source>
</evidence>
<dbReference type="SUPFAM" id="SSF103473">
    <property type="entry name" value="MFS general substrate transporter"/>
    <property type="match status" value="1"/>
</dbReference>
<feature type="transmembrane region" description="Helical" evidence="6">
    <location>
        <begin position="46"/>
        <end position="67"/>
    </location>
</feature>
<evidence type="ECO:0008006" key="11">
    <source>
        <dbReference type="Google" id="ProtNLM"/>
    </source>
</evidence>
<dbReference type="Proteomes" id="UP000494106">
    <property type="component" value="Unassembled WGS sequence"/>
</dbReference>
<feature type="transmembrane region" description="Helical" evidence="6">
    <location>
        <begin position="212"/>
        <end position="234"/>
    </location>
</feature>
<feature type="transmembrane region" description="Helical" evidence="6">
    <location>
        <begin position="147"/>
        <end position="170"/>
    </location>
</feature>
<proteinExistence type="inferred from homology"/>
<dbReference type="Gene3D" id="1.20.1250.20">
    <property type="entry name" value="MFS general substrate transporter like domains"/>
    <property type="match status" value="1"/>
</dbReference>
<comment type="subcellular location">
    <subcellularLocation>
        <location evidence="1">Membrane</location>
        <topology evidence="1">Multi-pass membrane protein</topology>
    </subcellularLocation>
</comment>
<evidence type="ECO:0000256" key="6">
    <source>
        <dbReference type="SAM" id="Phobius"/>
    </source>
</evidence>
<dbReference type="GO" id="GO:0055120">
    <property type="term" value="C:striated muscle dense body"/>
    <property type="evidence" value="ECO:0007669"/>
    <property type="project" value="TreeGrafter"/>
</dbReference>
<protein>
    <recommendedName>
        <fullName evidence="11">UNC93-like protein</fullName>
    </recommendedName>
</protein>
<dbReference type="InterPro" id="IPR051951">
    <property type="entry name" value="UNC-93_regulatory"/>
</dbReference>
<organism evidence="8 9">
    <name type="scientific">Arctia plantaginis</name>
    <name type="common">Wood tiger moth</name>
    <name type="synonym">Phalaena plantaginis</name>
    <dbReference type="NCBI Taxonomy" id="874455"/>
    <lineage>
        <taxon>Eukaryota</taxon>
        <taxon>Metazoa</taxon>
        <taxon>Ecdysozoa</taxon>
        <taxon>Arthropoda</taxon>
        <taxon>Hexapoda</taxon>
        <taxon>Insecta</taxon>
        <taxon>Pterygota</taxon>
        <taxon>Neoptera</taxon>
        <taxon>Endopterygota</taxon>
        <taxon>Lepidoptera</taxon>
        <taxon>Glossata</taxon>
        <taxon>Ditrysia</taxon>
        <taxon>Noctuoidea</taxon>
        <taxon>Erebidae</taxon>
        <taxon>Arctiinae</taxon>
        <taxon>Arctia</taxon>
    </lineage>
</organism>
<keyword evidence="3 6" id="KW-0812">Transmembrane</keyword>